<evidence type="ECO:0000256" key="4">
    <source>
        <dbReference type="SAM" id="MobiDB-lite"/>
    </source>
</evidence>
<dbReference type="GO" id="GO:0006355">
    <property type="term" value="P:regulation of DNA-templated transcription"/>
    <property type="evidence" value="ECO:0007669"/>
    <property type="project" value="TreeGrafter"/>
</dbReference>
<feature type="compositionally biased region" description="Basic and acidic residues" evidence="4">
    <location>
        <begin position="687"/>
        <end position="708"/>
    </location>
</feature>
<feature type="region of interest" description="Disordered" evidence="4">
    <location>
        <begin position="393"/>
        <end position="460"/>
    </location>
</feature>
<keyword evidence="2" id="KW-0804">Transcription</keyword>
<reference evidence="5 6" key="1">
    <citation type="journal article" date="2024" name="Nat. Commun.">
        <title>Phylogenomics reveals the evolutionary origins of lichenization in chlorophyte algae.</title>
        <authorList>
            <person name="Puginier C."/>
            <person name="Libourel C."/>
            <person name="Otte J."/>
            <person name="Skaloud P."/>
            <person name="Haon M."/>
            <person name="Grisel S."/>
            <person name="Petersen M."/>
            <person name="Berrin J.G."/>
            <person name="Delaux P.M."/>
            <person name="Dal Grande F."/>
            <person name="Keller J."/>
        </authorList>
    </citation>
    <scope>NUCLEOTIDE SEQUENCE [LARGE SCALE GENOMIC DNA]</scope>
    <source>
        <strain evidence="5 6">SAG 2043</strain>
    </source>
</reference>
<evidence type="ECO:0000313" key="5">
    <source>
        <dbReference type="EMBL" id="KAK9824218.1"/>
    </source>
</evidence>
<feature type="compositionally biased region" description="Low complexity" evidence="4">
    <location>
        <begin position="120"/>
        <end position="140"/>
    </location>
</feature>
<feature type="compositionally biased region" description="Acidic residues" evidence="4">
    <location>
        <begin position="85"/>
        <end position="119"/>
    </location>
</feature>
<dbReference type="AlphaFoldDB" id="A0AAW1QSK7"/>
<evidence type="ECO:0000256" key="1">
    <source>
        <dbReference type="ARBA" id="ARBA00023015"/>
    </source>
</evidence>
<evidence type="ECO:0008006" key="7">
    <source>
        <dbReference type="Google" id="ProtNLM"/>
    </source>
</evidence>
<accession>A0AAW1QSK7</accession>
<keyword evidence="1" id="KW-0805">Transcription regulation</keyword>
<feature type="region of interest" description="Disordered" evidence="4">
    <location>
        <begin position="1"/>
        <end position="60"/>
    </location>
</feature>
<dbReference type="Proteomes" id="UP001489004">
    <property type="component" value="Unassembled WGS sequence"/>
</dbReference>
<feature type="compositionally biased region" description="Low complexity" evidence="4">
    <location>
        <begin position="393"/>
        <end position="421"/>
    </location>
</feature>
<comment type="caution">
    <text evidence="5">The sequence shown here is derived from an EMBL/GenBank/DDBJ whole genome shotgun (WGS) entry which is preliminary data.</text>
</comment>
<dbReference type="EMBL" id="JALJOR010000002">
    <property type="protein sequence ID" value="KAK9824218.1"/>
    <property type="molecule type" value="Genomic_DNA"/>
</dbReference>
<organism evidence="5 6">
    <name type="scientific">[Myrmecia] bisecta</name>
    <dbReference type="NCBI Taxonomy" id="41462"/>
    <lineage>
        <taxon>Eukaryota</taxon>
        <taxon>Viridiplantae</taxon>
        <taxon>Chlorophyta</taxon>
        <taxon>core chlorophytes</taxon>
        <taxon>Trebouxiophyceae</taxon>
        <taxon>Trebouxiales</taxon>
        <taxon>Trebouxiaceae</taxon>
        <taxon>Myrmecia</taxon>
    </lineage>
</organism>
<dbReference type="PANTHER" id="PTHR16088">
    <property type="entry name" value="YY1 ASSOCIATED PROTEIN-RELATED"/>
    <property type="match status" value="1"/>
</dbReference>
<evidence type="ECO:0000256" key="2">
    <source>
        <dbReference type="ARBA" id="ARBA00023163"/>
    </source>
</evidence>
<name>A0AAW1QSK7_9CHLO</name>
<evidence type="ECO:0000256" key="3">
    <source>
        <dbReference type="ARBA" id="ARBA00023242"/>
    </source>
</evidence>
<dbReference type="InterPro" id="IPR052435">
    <property type="entry name" value="YY1-Transcr_Regul"/>
</dbReference>
<dbReference type="GO" id="GO:0005634">
    <property type="term" value="C:nucleus"/>
    <property type="evidence" value="ECO:0007669"/>
    <property type="project" value="TreeGrafter"/>
</dbReference>
<feature type="region of interest" description="Disordered" evidence="4">
    <location>
        <begin position="656"/>
        <end position="715"/>
    </location>
</feature>
<proteinExistence type="predicted"/>
<dbReference type="GO" id="GO:0003712">
    <property type="term" value="F:transcription coregulator activity"/>
    <property type="evidence" value="ECO:0007669"/>
    <property type="project" value="TreeGrafter"/>
</dbReference>
<evidence type="ECO:0000313" key="6">
    <source>
        <dbReference type="Proteomes" id="UP001489004"/>
    </source>
</evidence>
<feature type="compositionally biased region" description="Acidic residues" evidence="4">
    <location>
        <begin position="10"/>
        <end position="19"/>
    </location>
</feature>
<sequence>MAEPCLSSLTEEDDHDEDFIASALSGAGEGDSDTGSSDSGEEEAEEEEEEEKSELTGGDAVYVPTAAALFALEAESSDQQVLDQADQELYEDESEDALEDSDQSQDSDDGESTDGDDASDPSPVDSPADTPLQPSQHQQQPTPPQQLANGQEWPFNEPMFASTDVDVIARRTRANYSLNAISLDELEGMLQLPEEPELPVEDDEEYQRFLRAVRGEEPDIPDEEDDDVDFVVDWDDLLGGDQPLDGEPLPGPTTRQRRKRYTYVPKGQRANFAERPLESTKLLQARRLKPLLPAAPPAGAVLRPGQPTLPAAFRQRQLSICESQQLPAYLPATLGLPEADAQTEQQPADMLPDAPGAWRPAADFEVRTIADVAPLRLLPDFFQDMSQIALPAAAQAGGTSGSQQQQPPGTSTAAAGPSSSGQEPPHGPGTSAAGQVRSADSDGDGAAANSKAREAQAAGIPQEVQDALARFHRVFDPGLVVQPAPPLASPGQAHGGWLAGEDELLARGIRRFGTDAKKIQQFFLPAKTEQDIKQRERNRSTARVPHNPVKEAKAFVSGPLNAAEVQAIEHALHYYGAMPRKWELIAQQYMPHRPPVLLPKLFNAARGSKAPVAASSRGQLGLPTGVIRSTFLTQPDVPAAPAQQPAGPARALVLQPSNLQSLPPPVSRPTARKARAAKDPSTAPRKHYYDNDRWDDHGDSGYDAEHAPSGDQHQLPASTTAFVASPQPGSRPQAPATAAAAAAAAVGERAPIAIAATFPVGRLSPFP</sequence>
<feature type="region of interest" description="Disordered" evidence="4">
    <location>
        <begin position="74"/>
        <end position="158"/>
    </location>
</feature>
<gene>
    <name evidence="5" type="ORF">WJX72_008618</name>
</gene>
<keyword evidence="6" id="KW-1185">Reference proteome</keyword>
<feature type="compositionally biased region" description="Acidic residues" evidence="4">
    <location>
        <begin position="39"/>
        <end position="52"/>
    </location>
</feature>
<protein>
    <recommendedName>
        <fullName evidence="7">Myb-like domain-containing protein</fullName>
    </recommendedName>
</protein>
<keyword evidence="3" id="KW-0539">Nucleus</keyword>
<dbReference type="PANTHER" id="PTHR16088:SF3">
    <property type="entry name" value="GON-4-LIKE PROTEIN"/>
    <property type="match status" value="1"/>
</dbReference>